<keyword evidence="1" id="KW-0472">Membrane</keyword>
<feature type="transmembrane region" description="Helical" evidence="1">
    <location>
        <begin position="137"/>
        <end position="157"/>
    </location>
</feature>
<protein>
    <recommendedName>
        <fullName evidence="3">Glycosyltransferase RgtA/B/C/D-like domain-containing protein</fullName>
    </recommendedName>
</protein>
<dbReference type="AlphaFoldDB" id="A0A0F9Z517"/>
<gene>
    <name evidence="2" type="ORF">LCGC14_0003090</name>
</gene>
<evidence type="ECO:0008006" key="3">
    <source>
        <dbReference type="Google" id="ProtNLM"/>
    </source>
</evidence>
<feature type="transmembrane region" description="Helical" evidence="1">
    <location>
        <begin position="164"/>
        <end position="183"/>
    </location>
</feature>
<feature type="transmembrane region" description="Helical" evidence="1">
    <location>
        <begin position="313"/>
        <end position="332"/>
    </location>
</feature>
<keyword evidence="1" id="KW-1133">Transmembrane helix</keyword>
<feature type="transmembrane region" description="Helical" evidence="1">
    <location>
        <begin position="353"/>
        <end position="375"/>
    </location>
</feature>
<sequence>MMNLLKIALAALLLLALVLVVNAGVFDANWRWDDSQILLHSHQYSFWQDFTRPEVWQQFSPANLTPWLIFSFEVDMILFGLSPAAFYLHQLLAIVAAGLLLFMCLNLWCRAVFALAGSVLFVVGLPSMLVAEQLMTRHYVEGLVFALAALYGFVMYLRTDRKGLLAVAVLMYVLAVTAKEIYVPLPALLLLVPDRDWGARIKASLPFFAVTVLYTLWRGYMLGSYSGGYVDSSEYLSLAIVGEVLASFVRFPALLTGIGWPVLVLLFLGLWAAYLARSRRVPWRALLVAALVLLPLVPLVRSPGIVLADRYLLLPWLMVCFALAWCVDKVMVVRNKAATGNTQAAAANTATPLPAMILAGTAMPIMVAITLLHAMPVRQALASVGTEFDVQAQFLWQNEDTHAFVPSGNVLPAFWFVTGLVDLKARISGQGSPLPMVDDIYLAQQPDIRLFTYDVNCQCMRDVTGAIPERLAQHRARVRADAALSLSYRYQQGYFSWQFGPWQDGSYHVVSDTLGVLPLPPAGQLRVTLADNAPFYLRYTSPEGWITYSELNRVVQDGAAVEWSRN</sequence>
<dbReference type="EMBL" id="LAZR01000001">
    <property type="protein sequence ID" value="KKO12299.1"/>
    <property type="molecule type" value="Genomic_DNA"/>
</dbReference>
<evidence type="ECO:0000256" key="1">
    <source>
        <dbReference type="SAM" id="Phobius"/>
    </source>
</evidence>
<accession>A0A0F9Z517</accession>
<evidence type="ECO:0000313" key="2">
    <source>
        <dbReference type="EMBL" id="KKO12299.1"/>
    </source>
</evidence>
<proteinExistence type="predicted"/>
<feature type="transmembrane region" description="Helical" evidence="1">
    <location>
        <begin position="283"/>
        <end position="301"/>
    </location>
</feature>
<organism evidence="2">
    <name type="scientific">marine sediment metagenome</name>
    <dbReference type="NCBI Taxonomy" id="412755"/>
    <lineage>
        <taxon>unclassified sequences</taxon>
        <taxon>metagenomes</taxon>
        <taxon>ecological metagenomes</taxon>
    </lineage>
</organism>
<feature type="transmembrane region" description="Helical" evidence="1">
    <location>
        <begin position="84"/>
        <end position="105"/>
    </location>
</feature>
<feature type="transmembrane region" description="Helical" evidence="1">
    <location>
        <begin position="258"/>
        <end position="276"/>
    </location>
</feature>
<name>A0A0F9Z517_9ZZZZ</name>
<keyword evidence="1" id="KW-0812">Transmembrane</keyword>
<reference evidence="2" key="1">
    <citation type="journal article" date="2015" name="Nature">
        <title>Complex archaea that bridge the gap between prokaryotes and eukaryotes.</title>
        <authorList>
            <person name="Spang A."/>
            <person name="Saw J.H."/>
            <person name="Jorgensen S.L."/>
            <person name="Zaremba-Niedzwiedzka K."/>
            <person name="Martijn J."/>
            <person name="Lind A.E."/>
            <person name="van Eijk R."/>
            <person name="Schleper C."/>
            <person name="Guy L."/>
            <person name="Ettema T.J."/>
        </authorList>
    </citation>
    <scope>NUCLEOTIDE SEQUENCE</scope>
</reference>
<feature type="transmembrane region" description="Helical" evidence="1">
    <location>
        <begin position="112"/>
        <end position="131"/>
    </location>
</feature>
<comment type="caution">
    <text evidence="2">The sequence shown here is derived from an EMBL/GenBank/DDBJ whole genome shotgun (WGS) entry which is preliminary data.</text>
</comment>